<organism evidence="1 2">
    <name type="scientific">Paramecium sonneborni</name>
    <dbReference type="NCBI Taxonomy" id="65129"/>
    <lineage>
        <taxon>Eukaryota</taxon>
        <taxon>Sar</taxon>
        <taxon>Alveolata</taxon>
        <taxon>Ciliophora</taxon>
        <taxon>Intramacronucleata</taxon>
        <taxon>Oligohymenophorea</taxon>
        <taxon>Peniculida</taxon>
        <taxon>Parameciidae</taxon>
        <taxon>Paramecium</taxon>
    </lineage>
</organism>
<dbReference type="EMBL" id="CAJJDN010000056">
    <property type="protein sequence ID" value="CAD8090866.1"/>
    <property type="molecule type" value="Genomic_DNA"/>
</dbReference>
<protein>
    <submittedName>
        <fullName evidence="1">Uncharacterized protein</fullName>
    </submittedName>
</protein>
<dbReference type="Proteomes" id="UP000692954">
    <property type="component" value="Unassembled WGS sequence"/>
</dbReference>
<evidence type="ECO:0000313" key="2">
    <source>
        <dbReference type="Proteomes" id="UP000692954"/>
    </source>
</evidence>
<evidence type="ECO:0000313" key="1">
    <source>
        <dbReference type="EMBL" id="CAD8090866.1"/>
    </source>
</evidence>
<dbReference type="AlphaFoldDB" id="A0A8S1NK82"/>
<gene>
    <name evidence="1" type="ORF">PSON_ATCC_30995.1.T0560244</name>
</gene>
<sequence length="85" mass="10310">MTKLIIKLNNVSLNKDQNLFIFYLLANLFKTFQFKKQDKEIESYVLLNILQNKILIYLKISTVNTRQQILKDENITYKFWISYRS</sequence>
<reference evidence="1" key="1">
    <citation type="submission" date="2021-01" db="EMBL/GenBank/DDBJ databases">
        <authorList>
            <consortium name="Genoscope - CEA"/>
            <person name="William W."/>
        </authorList>
    </citation>
    <scope>NUCLEOTIDE SEQUENCE</scope>
</reference>
<keyword evidence="2" id="KW-1185">Reference proteome</keyword>
<comment type="caution">
    <text evidence="1">The sequence shown here is derived from an EMBL/GenBank/DDBJ whole genome shotgun (WGS) entry which is preliminary data.</text>
</comment>
<proteinExistence type="predicted"/>
<accession>A0A8S1NK82</accession>
<name>A0A8S1NK82_9CILI</name>